<comment type="similarity">
    <text evidence="1">Belongs to the ATP-dependent AMP-binding enzyme family.</text>
</comment>
<organism evidence="5">
    <name type="scientific">Nocardia globerula</name>
    <dbReference type="NCBI Taxonomy" id="1818"/>
    <lineage>
        <taxon>Bacteria</taxon>
        <taxon>Bacillati</taxon>
        <taxon>Actinomycetota</taxon>
        <taxon>Actinomycetes</taxon>
        <taxon>Mycobacteriales</taxon>
        <taxon>Nocardiaceae</taxon>
        <taxon>Nocardia</taxon>
    </lineage>
</organism>
<dbReference type="EMBL" id="VNIQ01000002">
    <property type="protein sequence ID" value="TYQ06749.1"/>
    <property type="molecule type" value="Genomic_DNA"/>
</dbReference>
<dbReference type="PANTHER" id="PTHR43201">
    <property type="entry name" value="ACYL-COA SYNTHETASE"/>
    <property type="match status" value="1"/>
</dbReference>
<gene>
    <name evidence="5" type="ORF">FNL38_102893</name>
</gene>
<dbReference type="InterPro" id="IPR042099">
    <property type="entry name" value="ANL_N_sf"/>
</dbReference>
<evidence type="ECO:0000259" key="3">
    <source>
        <dbReference type="Pfam" id="PF00501"/>
    </source>
</evidence>
<dbReference type="Gene3D" id="3.30.300.30">
    <property type="match status" value="1"/>
</dbReference>
<reference evidence="5" key="1">
    <citation type="submission" date="2019-07" db="EMBL/GenBank/DDBJ databases">
        <title>Genomic Encyclopedia of Type Strains, Phase IV (KMG-IV): sequencing the most valuable type-strain genomes for metagenomic binning, comparative biology and taxonomic classification.</title>
        <authorList>
            <person name="Goeker M."/>
        </authorList>
    </citation>
    <scope>NUCLEOTIDE SEQUENCE</scope>
    <source>
        <strain evidence="5">DSM 44596</strain>
    </source>
</reference>
<evidence type="ECO:0000313" key="5">
    <source>
        <dbReference type="EMBL" id="TYQ06749.1"/>
    </source>
</evidence>
<dbReference type="AlphaFoldDB" id="A0A652YUF3"/>
<name>A0A652YUF3_NOCGL</name>
<proteinExistence type="inferred from homology"/>
<protein>
    <submittedName>
        <fullName evidence="5">Acyl-CoA synthetase (AMP-forming)/AMP-acid ligase II</fullName>
    </submittedName>
</protein>
<dbReference type="PANTHER" id="PTHR43201:SF5">
    <property type="entry name" value="MEDIUM-CHAIN ACYL-COA LIGASE ACSF2, MITOCHONDRIAL"/>
    <property type="match status" value="1"/>
</dbReference>
<accession>A0A652YUF3</accession>
<evidence type="ECO:0000259" key="4">
    <source>
        <dbReference type="Pfam" id="PF13193"/>
    </source>
</evidence>
<sequence length="519" mass="55333">MNSCLRAAPVGPLSGRGVKPTSAECFNADMPRDLLVSTLDALCVDLAHRCGDRVALLDGCQEITYGELTDQALRVAAVLADSGVRPGARVVLSGRNTTDWVCIALGILCAGATVVPVGHGVSGPEYSRILDVTEPALVVDQPRIADIMAAARTTAPHPDRPAAGPDDIAVILSTSGSTGVSKQVPMTHGQLSRLYSAVADRLELTSADRVIGAVPFAHSFGFNGVLLTAMCAGASVRVVEHYDRADLADVIVRDRVSVVMGPPTILFDLVGSGRDDIGLVCRMAVSGGSEVPLDRMRGACRELGIVNMVVGYGLTEACGTVAMGSITEGESGSLAMLTPVDGLEIRIVDDYGYPLPPDEDGHVLCSGYNIMHGYLRGVDDPESTPDDAVDGDGWLRTGDIGWSDDEGHLYIVSRAKDTVIVSGFNVYPQEVETVLMDHPLILEVAVIGVADQRQGQRLVACIIPVHGYSVDSEDLIDFCKERLSAYKVPRIFVELEMFPTTHTGKRSREELRKQVSQRL</sequence>
<feature type="domain" description="AMP-dependent synthetase/ligase" evidence="3">
    <location>
        <begin position="47"/>
        <end position="375"/>
    </location>
</feature>
<dbReference type="Pfam" id="PF00501">
    <property type="entry name" value="AMP-binding"/>
    <property type="match status" value="1"/>
</dbReference>
<dbReference type="Pfam" id="PF13193">
    <property type="entry name" value="AMP-binding_C"/>
    <property type="match status" value="1"/>
</dbReference>
<dbReference type="SUPFAM" id="SSF56801">
    <property type="entry name" value="Acetyl-CoA synthetase-like"/>
    <property type="match status" value="1"/>
</dbReference>
<feature type="domain" description="AMP-binding enzyme C-terminal" evidence="4">
    <location>
        <begin position="430"/>
        <end position="505"/>
    </location>
</feature>
<comment type="caution">
    <text evidence="5">The sequence shown here is derived from an EMBL/GenBank/DDBJ whole genome shotgun (WGS) entry which is preliminary data.</text>
</comment>
<dbReference type="InterPro" id="IPR045851">
    <property type="entry name" value="AMP-bd_C_sf"/>
</dbReference>
<dbReference type="InterPro" id="IPR000873">
    <property type="entry name" value="AMP-dep_synth/lig_dom"/>
</dbReference>
<dbReference type="InterPro" id="IPR025110">
    <property type="entry name" value="AMP-bd_C"/>
</dbReference>
<evidence type="ECO:0000256" key="1">
    <source>
        <dbReference type="ARBA" id="ARBA00006432"/>
    </source>
</evidence>
<keyword evidence="2 5" id="KW-0436">Ligase</keyword>
<dbReference type="GO" id="GO:0031956">
    <property type="term" value="F:medium-chain fatty acid-CoA ligase activity"/>
    <property type="evidence" value="ECO:0007669"/>
    <property type="project" value="TreeGrafter"/>
</dbReference>
<evidence type="ECO:0000256" key="2">
    <source>
        <dbReference type="ARBA" id="ARBA00022598"/>
    </source>
</evidence>
<dbReference type="Gene3D" id="3.40.50.12780">
    <property type="entry name" value="N-terminal domain of ligase-like"/>
    <property type="match status" value="1"/>
</dbReference>
<dbReference type="GO" id="GO:0006631">
    <property type="term" value="P:fatty acid metabolic process"/>
    <property type="evidence" value="ECO:0007669"/>
    <property type="project" value="TreeGrafter"/>
</dbReference>